<proteinExistence type="predicted"/>
<gene>
    <name evidence="1" type="ORF">K1T71_005570</name>
</gene>
<protein>
    <submittedName>
        <fullName evidence="1">Uncharacterized protein</fullName>
    </submittedName>
</protein>
<sequence length="166" mass="18371">MLSKILITAVLCWGVLSFPDGAPIDTCVKERANQPNHGQYRTQPLSTLPYRIVASSLVYEPNTPVTVTIEGAEPFKGFFIQARSVETDQWLGSWENAPNTTIHPECASITHADPVAKARATLLWKAPPNAHGRVYFTGTVLKNYRTFWVNLIAEAPQDPLQLQVLG</sequence>
<dbReference type="EMBL" id="CM034395">
    <property type="protein sequence ID" value="KAJ0178795.1"/>
    <property type="molecule type" value="Genomic_DNA"/>
</dbReference>
<evidence type="ECO:0000313" key="1">
    <source>
        <dbReference type="EMBL" id="KAJ0178795.1"/>
    </source>
</evidence>
<keyword evidence="2" id="KW-1185">Reference proteome</keyword>
<evidence type="ECO:0000313" key="2">
    <source>
        <dbReference type="Proteomes" id="UP000824533"/>
    </source>
</evidence>
<dbReference type="Proteomes" id="UP000824533">
    <property type="component" value="Linkage Group LG09"/>
</dbReference>
<accession>A0ACC1D4R6</accession>
<reference evidence="1 2" key="1">
    <citation type="journal article" date="2021" name="Front. Genet.">
        <title>Chromosome-Level Genome Assembly Reveals Significant Gene Expansion in the Toll and IMD Signaling Pathways of Dendrolimus kikuchii.</title>
        <authorList>
            <person name="Zhou J."/>
            <person name="Wu P."/>
            <person name="Xiong Z."/>
            <person name="Liu N."/>
            <person name="Zhao N."/>
            <person name="Ji M."/>
            <person name="Qiu Y."/>
            <person name="Yang B."/>
        </authorList>
    </citation>
    <scope>NUCLEOTIDE SEQUENCE [LARGE SCALE GENOMIC DNA]</scope>
    <source>
        <strain evidence="1">Ann1</strain>
    </source>
</reference>
<organism evidence="1 2">
    <name type="scientific">Dendrolimus kikuchii</name>
    <dbReference type="NCBI Taxonomy" id="765133"/>
    <lineage>
        <taxon>Eukaryota</taxon>
        <taxon>Metazoa</taxon>
        <taxon>Ecdysozoa</taxon>
        <taxon>Arthropoda</taxon>
        <taxon>Hexapoda</taxon>
        <taxon>Insecta</taxon>
        <taxon>Pterygota</taxon>
        <taxon>Neoptera</taxon>
        <taxon>Endopterygota</taxon>
        <taxon>Lepidoptera</taxon>
        <taxon>Glossata</taxon>
        <taxon>Ditrysia</taxon>
        <taxon>Bombycoidea</taxon>
        <taxon>Lasiocampidae</taxon>
        <taxon>Dendrolimus</taxon>
    </lineage>
</organism>
<comment type="caution">
    <text evidence="1">The sequence shown here is derived from an EMBL/GenBank/DDBJ whole genome shotgun (WGS) entry which is preliminary data.</text>
</comment>
<name>A0ACC1D4R6_9NEOP</name>